<accession>A0A2N6CV49</accession>
<sequence length="126" mass="13819">MAKTTGYGRIALQLDPRVALEALVLNRLERIPAPRRQEWLRGLLIQGFRYECQTLRVVRDEPHPQSVGPQQRQGVSGNQPRSLFAAWLVKSMPSSGTPTQPTVVAAGASVKGHQAKPFAGLRKVIG</sequence>
<protein>
    <submittedName>
        <fullName evidence="1">Uncharacterized protein</fullName>
    </submittedName>
</protein>
<dbReference type="Proteomes" id="UP000235015">
    <property type="component" value="Unassembled WGS sequence"/>
</dbReference>
<dbReference type="STRING" id="1111735.GCA_000428045_01782"/>
<comment type="caution">
    <text evidence="1">The sequence shown here is derived from an EMBL/GenBank/DDBJ whole genome shotgun (WGS) entry which is preliminary data.</text>
</comment>
<dbReference type="RefSeq" id="WP_273439628.1">
    <property type="nucleotide sequence ID" value="NZ_PKUN01000021.1"/>
</dbReference>
<evidence type="ECO:0000313" key="1">
    <source>
        <dbReference type="EMBL" id="PLX61077.1"/>
    </source>
</evidence>
<dbReference type="AlphaFoldDB" id="A0A2N6CV49"/>
<reference evidence="1 2" key="1">
    <citation type="submission" date="2017-11" db="EMBL/GenBank/DDBJ databases">
        <title>Genome-resolved metagenomics identifies genetic mobility, metabolic interactions, and unexpected diversity in perchlorate-reducing communities.</title>
        <authorList>
            <person name="Barnum T.P."/>
            <person name="Figueroa I.A."/>
            <person name="Carlstrom C.I."/>
            <person name="Lucas L.N."/>
            <person name="Engelbrektson A.L."/>
            <person name="Coates J.D."/>
        </authorList>
    </citation>
    <scope>NUCLEOTIDE SEQUENCE [LARGE SCALE GENOMIC DNA]</scope>
    <source>
        <strain evidence="1">BM301</strain>
    </source>
</reference>
<organism evidence="1 2">
    <name type="scientific">Sedimenticola selenatireducens</name>
    <dbReference type="NCBI Taxonomy" id="191960"/>
    <lineage>
        <taxon>Bacteria</taxon>
        <taxon>Pseudomonadati</taxon>
        <taxon>Pseudomonadota</taxon>
        <taxon>Gammaproteobacteria</taxon>
        <taxon>Chromatiales</taxon>
        <taxon>Sedimenticolaceae</taxon>
        <taxon>Sedimenticola</taxon>
    </lineage>
</organism>
<dbReference type="EMBL" id="PKUN01000021">
    <property type="protein sequence ID" value="PLX61077.1"/>
    <property type="molecule type" value="Genomic_DNA"/>
</dbReference>
<evidence type="ECO:0000313" key="2">
    <source>
        <dbReference type="Proteomes" id="UP000235015"/>
    </source>
</evidence>
<gene>
    <name evidence="1" type="ORF">C0630_11740</name>
</gene>
<proteinExistence type="predicted"/>
<name>A0A2N6CV49_9GAMM</name>